<feature type="domain" description="RagB/SusD" evidence="6">
    <location>
        <begin position="335"/>
        <end position="428"/>
    </location>
</feature>
<keyword evidence="9" id="KW-1185">Reference proteome</keyword>
<dbReference type="SUPFAM" id="SSF48452">
    <property type="entry name" value="TPR-like"/>
    <property type="match status" value="1"/>
</dbReference>
<evidence type="ECO:0000256" key="1">
    <source>
        <dbReference type="ARBA" id="ARBA00004442"/>
    </source>
</evidence>
<evidence type="ECO:0000256" key="4">
    <source>
        <dbReference type="ARBA" id="ARBA00023136"/>
    </source>
</evidence>
<dbReference type="Pfam" id="PF07980">
    <property type="entry name" value="SusD_RagB"/>
    <property type="match status" value="1"/>
</dbReference>
<dbReference type="RefSeq" id="WP_090497261.1">
    <property type="nucleotide sequence ID" value="NZ_FNCH01000002.1"/>
</dbReference>
<dbReference type="Proteomes" id="UP000199643">
    <property type="component" value="Unassembled WGS sequence"/>
</dbReference>
<name>A0A1G7QFY8_9SPHI</name>
<dbReference type="PROSITE" id="PS51257">
    <property type="entry name" value="PROKAR_LIPOPROTEIN"/>
    <property type="match status" value="1"/>
</dbReference>
<dbReference type="AlphaFoldDB" id="A0A1G7QFY8"/>
<evidence type="ECO:0000256" key="5">
    <source>
        <dbReference type="ARBA" id="ARBA00023237"/>
    </source>
</evidence>
<evidence type="ECO:0000313" key="9">
    <source>
        <dbReference type="Proteomes" id="UP000199643"/>
    </source>
</evidence>
<keyword evidence="4" id="KW-0472">Membrane</keyword>
<evidence type="ECO:0000259" key="7">
    <source>
        <dbReference type="Pfam" id="PF14322"/>
    </source>
</evidence>
<gene>
    <name evidence="8" type="ORF">SAMN05421827_102288</name>
</gene>
<dbReference type="InterPro" id="IPR033985">
    <property type="entry name" value="SusD-like_N"/>
</dbReference>
<organism evidence="8 9">
    <name type="scientific">Pedobacter terrae</name>
    <dbReference type="NCBI Taxonomy" id="405671"/>
    <lineage>
        <taxon>Bacteria</taxon>
        <taxon>Pseudomonadati</taxon>
        <taxon>Bacteroidota</taxon>
        <taxon>Sphingobacteriia</taxon>
        <taxon>Sphingobacteriales</taxon>
        <taxon>Sphingobacteriaceae</taxon>
        <taxon>Pedobacter</taxon>
    </lineage>
</organism>
<keyword evidence="3" id="KW-0732">Signal</keyword>
<accession>A0A1G7QFY8</accession>
<reference evidence="9" key="1">
    <citation type="submission" date="2016-10" db="EMBL/GenBank/DDBJ databases">
        <authorList>
            <person name="Varghese N."/>
            <person name="Submissions S."/>
        </authorList>
    </citation>
    <scope>NUCLEOTIDE SEQUENCE [LARGE SCALE GENOMIC DNA]</scope>
    <source>
        <strain evidence="9">DSM 17933</strain>
    </source>
</reference>
<proteinExistence type="inferred from homology"/>
<comment type="subcellular location">
    <subcellularLocation>
        <location evidence="1">Cell outer membrane</location>
    </subcellularLocation>
</comment>
<dbReference type="EMBL" id="FNCH01000002">
    <property type="protein sequence ID" value="SDF97453.1"/>
    <property type="molecule type" value="Genomic_DNA"/>
</dbReference>
<dbReference type="InterPro" id="IPR011990">
    <property type="entry name" value="TPR-like_helical_dom_sf"/>
</dbReference>
<keyword evidence="5" id="KW-0998">Cell outer membrane</keyword>
<dbReference type="InterPro" id="IPR012944">
    <property type="entry name" value="SusD_RagB_dom"/>
</dbReference>
<feature type="domain" description="SusD-like N-terminal" evidence="7">
    <location>
        <begin position="20"/>
        <end position="226"/>
    </location>
</feature>
<evidence type="ECO:0000313" key="8">
    <source>
        <dbReference type="EMBL" id="SDF97453.1"/>
    </source>
</evidence>
<sequence>MKILYLVAIVLTMSLLSCKKFLDEKSDMKLAVPERLDDLQALLNNENLNNAVDPGAAEVGADDFYVTDADLNSLSNEQNKRLYTWEKDNLFSSENFPNDWEYLYKLIYTANTVLENLEKIERTSSNTAQYDNIKGQAYFNRARAYYNVLQLWSVGYNSITAESDLGPVIRESTDFNKTSVRSSVAKGYHYVLSDLLEANRLLPKLSVHPLRPGRQASFGLLARVYLSMREYRNAALYADSCIQIKAVLLDYNQISNTPTFPFPRFNAEVIYESAASIPQILNNSRAKIVADLINQYVDNDLRKMLYFKNNNNGTFGWRGSYRAGQGVFPGITVDEQYLIRAECNARLGNLQIAVDDLNTLLIKRFKSGTYVPYTVNSLDILGVILKERRKELVMRGVRWTDLKRFNLEGANITLRRTANGINYELKPNDKRYALEIPQDVIAISGIQQNPR</sequence>
<protein>
    <submittedName>
        <fullName evidence="8">SusD family protein</fullName>
    </submittedName>
</protein>
<comment type="similarity">
    <text evidence="2">Belongs to the SusD family.</text>
</comment>
<dbReference type="Gene3D" id="1.25.40.390">
    <property type="match status" value="1"/>
</dbReference>
<dbReference type="STRING" id="405671.SAMN05421827_102288"/>
<dbReference type="OrthoDB" id="653598at2"/>
<evidence type="ECO:0000259" key="6">
    <source>
        <dbReference type="Pfam" id="PF07980"/>
    </source>
</evidence>
<dbReference type="Pfam" id="PF14322">
    <property type="entry name" value="SusD-like_3"/>
    <property type="match status" value="1"/>
</dbReference>
<evidence type="ECO:0000256" key="2">
    <source>
        <dbReference type="ARBA" id="ARBA00006275"/>
    </source>
</evidence>
<dbReference type="GO" id="GO:0009279">
    <property type="term" value="C:cell outer membrane"/>
    <property type="evidence" value="ECO:0007669"/>
    <property type="project" value="UniProtKB-SubCell"/>
</dbReference>
<evidence type="ECO:0000256" key="3">
    <source>
        <dbReference type="ARBA" id="ARBA00022729"/>
    </source>
</evidence>